<feature type="compositionally biased region" description="Acidic residues" evidence="1">
    <location>
        <begin position="29"/>
        <end position="38"/>
    </location>
</feature>
<evidence type="ECO:0000256" key="1">
    <source>
        <dbReference type="SAM" id="MobiDB-lite"/>
    </source>
</evidence>
<accession>A0A914PFW7</accession>
<evidence type="ECO:0000313" key="3">
    <source>
        <dbReference type="WBParaSite" id="PDA_v2.g1366.t1"/>
    </source>
</evidence>
<dbReference type="AlphaFoldDB" id="A0A914PFW7"/>
<dbReference type="WBParaSite" id="PDA_v2.g1366.t1">
    <property type="protein sequence ID" value="PDA_v2.g1366.t1"/>
    <property type="gene ID" value="PDA_v2.g1366"/>
</dbReference>
<keyword evidence="2" id="KW-1185">Reference proteome</keyword>
<feature type="region of interest" description="Disordered" evidence="1">
    <location>
        <begin position="18"/>
        <end position="44"/>
    </location>
</feature>
<organism evidence="2 3">
    <name type="scientific">Panagrolaimus davidi</name>
    <dbReference type="NCBI Taxonomy" id="227884"/>
    <lineage>
        <taxon>Eukaryota</taxon>
        <taxon>Metazoa</taxon>
        <taxon>Ecdysozoa</taxon>
        <taxon>Nematoda</taxon>
        <taxon>Chromadorea</taxon>
        <taxon>Rhabditida</taxon>
        <taxon>Tylenchina</taxon>
        <taxon>Panagrolaimomorpha</taxon>
        <taxon>Panagrolaimoidea</taxon>
        <taxon>Panagrolaimidae</taxon>
        <taxon>Panagrolaimus</taxon>
    </lineage>
</organism>
<reference evidence="3" key="1">
    <citation type="submission" date="2022-11" db="UniProtKB">
        <authorList>
            <consortium name="WormBaseParasite"/>
        </authorList>
    </citation>
    <scope>IDENTIFICATION</scope>
</reference>
<name>A0A914PFW7_9BILA</name>
<dbReference type="PANTHER" id="PTHR46579">
    <property type="entry name" value="F5/8 TYPE C DOMAIN-CONTAINING PROTEIN-RELATED"/>
    <property type="match status" value="1"/>
</dbReference>
<sequence length="766" mass="88357">MFGKKSKDLLKEFRELVHPKDNVATSEPQADEYPEVDNDSFGGEFVDDDEYDGIPYFDPVDVEPVTDVPMESKSVEDKPLYDNSQNTVIEFSMAIMIIARQKNLTDASVNLILDLFRMFLPSPNRVPSSFEKIKTIVKTLAPFELVKESTLFCASCCQEICECNATQKSMLVIFDIKSQLEELFRMYFPVMMEYRNKMLSQNILTDIHQTDYYKEVLAKDQNIVPFSGYTDGGRYAKTGKFEGWPLIAFLLDLPLKIRHKFSNVLFLAYWYSPAKPNWEMIFKKIGSFFDFEFENQRYRIKLMQMIADIPARQHLLSMVNVPGYDVCFNCDIHGEIINRSMTYPYVATNPRRFETFLDYNSQKSGIKGKSQLIERLEKFPQGVVIDPMHSVYRGPLLDDLKRLLDGFRLDPNERLLIKISANGRTALDSLLSTIKFPKEYQRRKIRPLNTFATWKATELKLFCFYIVPAVMPYIASMETNEKLGPLIESIVIYTAAIRMLTQSRITKNMITAAEEILNFWASNRKNLWGASAMTFKCHENLHLPQQVLMHGPLSTHSAFSGESAIGRIGKFISCLNMEVSVKQIAERINFQKVSTSWLDKHGSPQLKKYFNFDSPAFYSNFKASENVENFLLQHNIRGHLHAEIVVCGFAICPYLNPSSTNCYIAALKDNSLRAYKVMAIIETSPNEISLCCCPLKIKPYSELINDTGFLARQPLAYQYCCFTEKNDFEENYFEICNIQQFLAKYVFMEVPCFNFLITMPHPFEHN</sequence>
<dbReference type="Proteomes" id="UP000887578">
    <property type="component" value="Unplaced"/>
</dbReference>
<evidence type="ECO:0000313" key="2">
    <source>
        <dbReference type="Proteomes" id="UP000887578"/>
    </source>
</evidence>
<proteinExistence type="predicted"/>
<dbReference type="PANTHER" id="PTHR46579:SF1">
    <property type="entry name" value="F5_8 TYPE C DOMAIN-CONTAINING PROTEIN"/>
    <property type="match status" value="1"/>
</dbReference>
<protein>
    <submittedName>
        <fullName evidence="3">Transposase domain-containing protein</fullName>
    </submittedName>
</protein>